<feature type="transmembrane region" description="Helical" evidence="9">
    <location>
        <begin position="281"/>
        <end position="298"/>
    </location>
</feature>
<dbReference type="SMART" id="SM00924">
    <property type="entry name" value="MgtE_N"/>
    <property type="match status" value="1"/>
</dbReference>
<comment type="subcellular location">
    <subcellularLocation>
        <location evidence="9">Cell membrane</location>
        <topology evidence="9">Multi-pass membrane protein</topology>
    </subcellularLocation>
    <subcellularLocation>
        <location evidence="1">Membrane</location>
        <topology evidence="1">Multi-pass membrane protein</topology>
    </subcellularLocation>
</comment>
<comment type="similarity">
    <text evidence="2 9">Belongs to the SLC41A transporter family.</text>
</comment>
<evidence type="ECO:0000256" key="5">
    <source>
        <dbReference type="ARBA" id="ARBA00022842"/>
    </source>
</evidence>
<dbReference type="InterPro" id="IPR046342">
    <property type="entry name" value="CBS_dom_sf"/>
</dbReference>
<dbReference type="OrthoDB" id="9790355at2"/>
<dbReference type="PANTHER" id="PTHR43773:SF1">
    <property type="entry name" value="MAGNESIUM TRANSPORTER MGTE"/>
    <property type="match status" value="1"/>
</dbReference>
<keyword evidence="5 9" id="KW-0460">Magnesium</keyword>
<evidence type="ECO:0000256" key="1">
    <source>
        <dbReference type="ARBA" id="ARBA00004141"/>
    </source>
</evidence>
<gene>
    <name evidence="11" type="ORF">L21SP2_0777</name>
</gene>
<keyword evidence="12" id="KW-1185">Reference proteome</keyword>
<dbReference type="Gene3D" id="3.10.580.10">
    <property type="entry name" value="CBS-domain"/>
    <property type="match status" value="1"/>
</dbReference>
<evidence type="ECO:0000256" key="9">
    <source>
        <dbReference type="RuleBase" id="RU362011"/>
    </source>
</evidence>
<evidence type="ECO:0000256" key="7">
    <source>
        <dbReference type="ARBA" id="ARBA00023136"/>
    </source>
</evidence>
<protein>
    <recommendedName>
        <fullName evidence="9">Magnesium transporter MgtE</fullName>
    </recommendedName>
</protein>
<dbReference type="PROSITE" id="PS51371">
    <property type="entry name" value="CBS"/>
    <property type="match status" value="2"/>
</dbReference>
<dbReference type="RefSeq" id="WP_024267130.1">
    <property type="nucleotide sequence ID" value="NC_023035.1"/>
</dbReference>
<dbReference type="eggNOG" id="COG2239">
    <property type="taxonomic scope" value="Bacteria"/>
</dbReference>
<reference evidence="11 12" key="1">
    <citation type="journal article" date="2015" name="Stand. Genomic Sci.">
        <title>Complete genome sequence and description of Salinispira pacifica gen. nov., sp. nov., a novel spirochaete isolated form a hypersaline microbial mat.</title>
        <authorList>
            <person name="Ben Hania W."/>
            <person name="Joseph M."/>
            <person name="Schumann P."/>
            <person name="Bunk B."/>
            <person name="Fiebig A."/>
            <person name="Sproer C."/>
            <person name="Klenk H.P."/>
            <person name="Fardeau M.L."/>
            <person name="Spring S."/>
        </authorList>
    </citation>
    <scope>NUCLEOTIDE SEQUENCE [LARGE SCALE GENOMIC DNA]</scope>
    <source>
        <strain evidence="11 12">L21-RPul-D2</strain>
    </source>
</reference>
<keyword evidence="7 9" id="KW-0472">Membrane</keyword>
<feature type="transmembrane region" description="Helical" evidence="9">
    <location>
        <begin position="304"/>
        <end position="323"/>
    </location>
</feature>
<keyword evidence="6 9" id="KW-1133">Transmembrane helix</keyword>
<dbReference type="PATRIC" id="fig|1307761.3.peg.778"/>
<evidence type="ECO:0000259" key="10">
    <source>
        <dbReference type="PROSITE" id="PS51371"/>
    </source>
</evidence>
<proteinExistence type="inferred from homology"/>
<comment type="function">
    <text evidence="9">Acts as a magnesium transporter.</text>
</comment>
<dbReference type="InterPro" id="IPR006667">
    <property type="entry name" value="SLC41_membr_dom"/>
</dbReference>
<feature type="transmembrane region" description="Helical" evidence="9">
    <location>
        <begin position="387"/>
        <end position="410"/>
    </location>
</feature>
<dbReference type="KEGG" id="slr:L21SP2_0777"/>
<evidence type="ECO:0000256" key="2">
    <source>
        <dbReference type="ARBA" id="ARBA00009749"/>
    </source>
</evidence>
<dbReference type="Gene3D" id="1.25.60.10">
    <property type="entry name" value="MgtE N-terminal domain-like"/>
    <property type="match status" value="1"/>
</dbReference>
<dbReference type="Proteomes" id="UP000018680">
    <property type="component" value="Chromosome"/>
</dbReference>
<dbReference type="SMART" id="SM00116">
    <property type="entry name" value="CBS"/>
    <property type="match status" value="2"/>
</dbReference>
<dbReference type="AlphaFoldDB" id="V5WF78"/>
<dbReference type="Pfam" id="PF03448">
    <property type="entry name" value="MgtE_N"/>
    <property type="match status" value="1"/>
</dbReference>
<accession>V5WF78</accession>
<dbReference type="STRING" id="1307761.L21SP2_0777"/>
<evidence type="ECO:0000313" key="12">
    <source>
        <dbReference type="Proteomes" id="UP000018680"/>
    </source>
</evidence>
<dbReference type="InterPro" id="IPR036739">
    <property type="entry name" value="SLC41_membr_dom_sf"/>
</dbReference>
<dbReference type="InterPro" id="IPR038076">
    <property type="entry name" value="MgtE_N_sf"/>
</dbReference>
<dbReference type="InterPro" id="IPR000644">
    <property type="entry name" value="CBS_dom"/>
</dbReference>
<evidence type="ECO:0000256" key="4">
    <source>
        <dbReference type="ARBA" id="ARBA00022692"/>
    </source>
</evidence>
<dbReference type="NCBIfam" id="TIGR00400">
    <property type="entry name" value="mgtE"/>
    <property type="match status" value="1"/>
</dbReference>
<dbReference type="Gene3D" id="1.10.357.20">
    <property type="entry name" value="SLC41 divalent cation transporters, integral membrane domain"/>
    <property type="match status" value="1"/>
</dbReference>
<keyword evidence="3 9" id="KW-0813">Transport</keyword>
<dbReference type="PANTHER" id="PTHR43773">
    <property type="entry name" value="MAGNESIUM TRANSPORTER MGTE"/>
    <property type="match status" value="1"/>
</dbReference>
<dbReference type="GO" id="GO:0005886">
    <property type="term" value="C:plasma membrane"/>
    <property type="evidence" value="ECO:0007669"/>
    <property type="project" value="UniProtKB-SubCell"/>
</dbReference>
<feature type="transmembrane region" description="Helical" evidence="9">
    <location>
        <begin position="419"/>
        <end position="439"/>
    </location>
</feature>
<dbReference type="SUPFAM" id="SSF158791">
    <property type="entry name" value="MgtE N-terminal domain-like"/>
    <property type="match status" value="1"/>
</dbReference>
<feature type="domain" description="CBS" evidence="10">
    <location>
        <begin position="133"/>
        <end position="195"/>
    </location>
</feature>
<organism evidence="11 12">
    <name type="scientific">Salinispira pacifica</name>
    <dbReference type="NCBI Taxonomy" id="1307761"/>
    <lineage>
        <taxon>Bacteria</taxon>
        <taxon>Pseudomonadati</taxon>
        <taxon>Spirochaetota</taxon>
        <taxon>Spirochaetia</taxon>
        <taxon>Spirochaetales</taxon>
        <taxon>Spirochaetaceae</taxon>
        <taxon>Salinispira</taxon>
    </lineage>
</organism>
<dbReference type="Pfam" id="PF01769">
    <property type="entry name" value="MgtE"/>
    <property type="match status" value="1"/>
</dbReference>
<dbReference type="SUPFAM" id="SSF54631">
    <property type="entry name" value="CBS-domain pair"/>
    <property type="match status" value="1"/>
</dbReference>
<evidence type="ECO:0000256" key="8">
    <source>
        <dbReference type="PROSITE-ProRule" id="PRU00703"/>
    </source>
</evidence>
<evidence type="ECO:0000256" key="3">
    <source>
        <dbReference type="ARBA" id="ARBA00022448"/>
    </source>
</evidence>
<dbReference type="SUPFAM" id="SSF161093">
    <property type="entry name" value="MgtE membrane domain-like"/>
    <property type="match status" value="1"/>
</dbReference>
<dbReference type="GO" id="GO:0046872">
    <property type="term" value="F:metal ion binding"/>
    <property type="evidence" value="ECO:0007669"/>
    <property type="project" value="UniProtKB-KW"/>
</dbReference>
<sequence>MSNIDNIREHLDLMHRDLLREELNHLSLSEMLDLWQEMGEDEAMEIFLLLQLDQKVELITHLSEAEQEWLLKSLSLEKIRELLDEIEPDDLADIIQAVSHDVRSSVWKSLSEEARRETQFLLKFDSDDAAGLMTPRYIALRSNITVEQAIHFIRQGVDDIETIYYVYVVDQLQRIQGVISLREILFSNNSEVIGSKMSTNVISVQEDTDQEEVARILEDYDFIALPVTDRYNRLLGIITFDDVIDVIREEQTEDIYKMGAMDGSSDIYLETGIFRLLKKRIPWLILLLLTGTITTNVLALTDDILSAAAFLVLFIPVITQTGGNSGTQSSTLMIRGIAMGHVDFADIGKVVLKEFLVGVFMGVILGGVIILRSVYLPPGIAWYEGLVIGLSLIFVVLFSTIIGAVAPLLIHKLGWDPTVIAAPLMSTVIDVTGLSIYTFTAKMLLGL</sequence>
<evidence type="ECO:0000256" key="6">
    <source>
        <dbReference type="ARBA" id="ARBA00022989"/>
    </source>
</evidence>
<dbReference type="GO" id="GO:0015095">
    <property type="term" value="F:magnesium ion transmembrane transporter activity"/>
    <property type="evidence" value="ECO:0007669"/>
    <property type="project" value="UniProtKB-UniRule"/>
</dbReference>
<dbReference type="InterPro" id="IPR006668">
    <property type="entry name" value="Mg_transptr_MgtE_intracell_dom"/>
</dbReference>
<evidence type="ECO:0000313" key="11">
    <source>
        <dbReference type="EMBL" id="AHC14199.1"/>
    </source>
</evidence>
<comment type="subunit">
    <text evidence="9">Homodimer.</text>
</comment>
<name>V5WF78_9SPIO</name>
<feature type="transmembrane region" description="Helical" evidence="9">
    <location>
        <begin position="355"/>
        <end position="375"/>
    </location>
</feature>
<dbReference type="InterPro" id="IPR006669">
    <property type="entry name" value="MgtE_transporter"/>
</dbReference>
<dbReference type="CDD" id="cd04606">
    <property type="entry name" value="CBS_pair_Mg_transporter"/>
    <property type="match status" value="1"/>
</dbReference>
<keyword evidence="9" id="KW-1003">Cell membrane</keyword>
<feature type="domain" description="CBS" evidence="10">
    <location>
        <begin position="197"/>
        <end position="253"/>
    </location>
</feature>
<keyword evidence="9" id="KW-0479">Metal-binding</keyword>
<dbReference type="EMBL" id="CP006939">
    <property type="protein sequence ID" value="AHC14199.1"/>
    <property type="molecule type" value="Genomic_DNA"/>
</dbReference>
<dbReference type="Pfam" id="PF00571">
    <property type="entry name" value="CBS"/>
    <property type="match status" value="2"/>
</dbReference>
<dbReference type="HOGENOM" id="CLU_037408_1_1_12"/>
<keyword evidence="8" id="KW-0129">CBS domain</keyword>
<keyword evidence="4 9" id="KW-0812">Transmembrane</keyword>